<dbReference type="GO" id="GO:0006298">
    <property type="term" value="P:mismatch repair"/>
    <property type="evidence" value="ECO:0007669"/>
    <property type="project" value="InterPro"/>
</dbReference>
<dbReference type="PANTHER" id="PTHR48466">
    <property type="entry name" value="OS10G0509000 PROTEIN-RELATED"/>
    <property type="match status" value="1"/>
</dbReference>
<dbReference type="GO" id="GO:0016887">
    <property type="term" value="F:ATP hydrolysis activity"/>
    <property type="evidence" value="ECO:0007669"/>
    <property type="project" value="InterPro"/>
</dbReference>
<evidence type="ECO:0000256" key="7">
    <source>
        <dbReference type="HAMAP-Rule" id="MF_00092"/>
    </source>
</evidence>
<comment type="function">
    <text evidence="7">Endonuclease that is involved in the suppression of homologous recombination and thus may have a key role in the control of bacterial genetic diversity.</text>
</comment>
<accession>A0A928YTD2</accession>
<dbReference type="SMART" id="SM00534">
    <property type="entry name" value="MUTSac"/>
    <property type="match status" value="1"/>
</dbReference>
<feature type="coiled-coil region" evidence="8">
    <location>
        <begin position="548"/>
        <end position="629"/>
    </location>
</feature>
<dbReference type="PANTHER" id="PTHR48466:SF2">
    <property type="entry name" value="OS10G0509000 PROTEIN"/>
    <property type="match status" value="1"/>
</dbReference>
<keyword evidence="4 7" id="KW-0067">ATP-binding</keyword>
<keyword evidence="3 7" id="KW-0378">Hydrolase</keyword>
<evidence type="ECO:0000256" key="6">
    <source>
        <dbReference type="ARBA" id="ARBA00023125"/>
    </source>
</evidence>
<gene>
    <name evidence="7" type="primary">mutS2</name>
    <name evidence="7" type="synonym">rqcU</name>
    <name evidence="10" type="ORF">C4F49_15370</name>
</gene>
<evidence type="ECO:0000313" key="11">
    <source>
        <dbReference type="Proteomes" id="UP000616201"/>
    </source>
</evidence>
<dbReference type="Gene3D" id="3.30.1370.110">
    <property type="match status" value="1"/>
</dbReference>
<keyword evidence="5 7" id="KW-0694">RNA-binding</keyword>
<keyword evidence="7 10" id="KW-0255">Endonuclease</keyword>
<organism evidence="10 11">
    <name type="scientific">Sphingobacterium hungaricum</name>
    <dbReference type="NCBI Taxonomy" id="2082723"/>
    <lineage>
        <taxon>Bacteria</taxon>
        <taxon>Pseudomonadati</taxon>
        <taxon>Bacteroidota</taxon>
        <taxon>Sphingobacteriia</taxon>
        <taxon>Sphingobacteriales</taxon>
        <taxon>Sphingobacteriaceae</taxon>
        <taxon>Sphingobacterium</taxon>
    </lineage>
</organism>
<evidence type="ECO:0000256" key="3">
    <source>
        <dbReference type="ARBA" id="ARBA00022801"/>
    </source>
</evidence>
<evidence type="ECO:0000259" key="9">
    <source>
        <dbReference type="PROSITE" id="PS50828"/>
    </source>
</evidence>
<sequence>MKVYPQNASDKLGFLEIKEFIKLKCLSEAGREMVDKIQPQNKLDQIDRFLRQTNEFKDLIQNDSPLPVDHFYPIKNVAEKARLEGAFLSEEECYRILLSLRTVYAIIRYFNDRQGLYPHLELLFEHLPIETKIVRSIESVIDDHGRMKDNASRLLLDLTQQILKSEQEARKRLETVFKQAQNNGWTADGNLTIRDGRLCIPILAENKRKVKGLIHDESATGQTAYIEPDEVFHLNNKVRDLTFERRREVIRILTELTSELRPHVPLLLAYHGLLTKLDFVRAKALFALDIEAEMPELVKQAEFNLINARHPLLFLNHKKGNQGTVVPLNIKVDAIDRVILVSGPNAGGKSVCMKTVGLLQLMLQSGILIPADATSKVGVFNQLFADIGDDQSIESDLSTYSAHLSKMKYFADFANANTLVLIDEFGTGTDPQFGGPIAEAVLETLNNKKIRAVITTHYSNLKLYASHTEGLQNASMLFDNVQMKPLYILQVGKPGSSYAFEIAQKIGLPKEVLELAKQKIGVQQKKVDTLLVDLERDKKQVYDTKIAINKREKEMILLKEQYETLNHDLQENKRQLIKDAKEEARQLLKDANKLIENTISDIKSVAADKEKTKEIRSKLNQAIDQHTEKKKKPNPTVANQKEIIDQGIEIGDWVKILDSGAEAQVLEVAKNNNLILAMGELRTVVKQNKVEKLRGKEKAKVVRKSHAASTSSIADFHPEVDLRGMRTEDALQKMELVLDRAVMIGYPSLKIIHGKGDGILRRFIREYLRKYSHVSRFEDEHADRGGDGITYAYIG</sequence>
<dbReference type="InterPro" id="IPR002625">
    <property type="entry name" value="Smr_dom"/>
</dbReference>
<dbReference type="InterPro" id="IPR000432">
    <property type="entry name" value="DNA_mismatch_repair_MutS_C"/>
</dbReference>
<comment type="function">
    <text evidence="7">Acts as a ribosome collision sensor, splitting the ribosome into its 2 subunits. Detects stalled/collided 70S ribosomes which it binds and splits by an ATP-hydrolysis driven conformational change. Acts upstream of the ribosome quality control system (RQC), a ribosome-associated complex that mediates the extraction of incompletely synthesized nascent chains from stalled ribosomes and their subsequent degradation. Probably generates substrates for RQC.</text>
</comment>
<dbReference type="PIRSF" id="PIRSF005814">
    <property type="entry name" value="MutS_YshD"/>
    <property type="match status" value="1"/>
</dbReference>
<evidence type="ECO:0000256" key="5">
    <source>
        <dbReference type="ARBA" id="ARBA00022884"/>
    </source>
</evidence>
<dbReference type="Pfam" id="PF01713">
    <property type="entry name" value="Smr"/>
    <property type="match status" value="1"/>
</dbReference>
<keyword evidence="6 7" id="KW-0238">DNA-binding</keyword>
<dbReference type="InterPro" id="IPR005747">
    <property type="entry name" value="MutS2"/>
</dbReference>
<dbReference type="NCBIfam" id="TIGR01069">
    <property type="entry name" value="mutS2"/>
    <property type="match status" value="1"/>
</dbReference>
<keyword evidence="8" id="KW-0175">Coiled coil</keyword>
<dbReference type="SUPFAM" id="SSF160443">
    <property type="entry name" value="SMR domain-like"/>
    <property type="match status" value="1"/>
</dbReference>
<protein>
    <recommendedName>
        <fullName evidence="7">Endonuclease MutS2</fullName>
        <ecNumber evidence="7">3.1.-.-</ecNumber>
    </recommendedName>
    <alternativeName>
        <fullName evidence="7">Ribosome-associated protein quality control-upstream factor</fullName>
        <shortName evidence="7">RQC-upstream factor</shortName>
        <shortName evidence="7">RqcU</shortName>
        <ecNumber evidence="7">3.6.4.-</ecNumber>
    </alternativeName>
</protein>
<dbReference type="AlphaFoldDB" id="A0A928YTD2"/>
<dbReference type="Proteomes" id="UP000616201">
    <property type="component" value="Unassembled WGS sequence"/>
</dbReference>
<dbReference type="GO" id="GO:0004519">
    <property type="term" value="F:endonuclease activity"/>
    <property type="evidence" value="ECO:0007669"/>
    <property type="project" value="UniProtKB-UniRule"/>
</dbReference>
<dbReference type="RefSeq" id="WP_196937300.1">
    <property type="nucleotide sequence ID" value="NZ_MU158698.1"/>
</dbReference>
<dbReference type="InterPro" id="IPR027417">
    <property type="entry name" value="P-loop_NTPase"/>
</dbReference>
<reference evidence="10" key="1">
    <citation type="submission" date="2018-02" db="EMBL/GenBank/DDBJ databases">
        <authorList>
            <person name="Vasarhelyi B.M."/>
            <person name="Deshmukh S."/>
            <person name="Balint B."/>
            <person name="Kukolya J."/>
        </authorList>
    </citation>
    <scope>NUCLEOTIDE SEQUENCE</scope>
    <source>
        <strain evidence="10">KB22</strain>
    </source>
</reference>
<comment type="caution">
    <text evidence="10">The sequence shown here is derived from an EMBL/GenBank/DDBJ whole genome shotgun (WGS) entry which is preliminary data.</text>
</comment>
<comment type="subunit">
    <text evidence="7">Homodimer. Binds to stalled ribosomes, contacting rRNA.</text>
</comment>
<dbReference type="EC" id="3.6.4.-" evidence="7"/>
<dbReference type="SMART" id="SM00533">
    <property type="entry name" value="MUTSd"/>
    <property type="match status" value="1"/>
</dbReference>
<keyword evidence="2 7" id="KW-0547">Nucleotide-binding</keyword>
<dbReference type="InterPro" id="IPR036063">
    <property type="entry name" value="Smr_dom_sf"/>
</dbReference>
<dbReference type="GO" id="GO:0072344">
    <property type="term" value="P:rescue of stalled ribosome"/>
    <property type="evidence" value="ECO:0007669"/>
    <property type="project" value="UniProtKB-UniRule"/>
</dbReference>
<dbReference type="Pfam" id="PF00488">
    <property type="entry name" value="MutS_V"/>
    <property type="match status" value="1"/>
</dbReference>
<dbReference type="FunFam" id="3.40.50.300:FF:001531">
    <property type="entry name" value="Endonuclease MutS2"/>
    <property type="match status" value="1"/>
</dbReference>
<dbReference type="GO" id="GO:0005524">
    <property type="term" value="F:ATP binding"/>
    <property type="evidence" value="ECO:0007669"/>
    <property type="project" value="UniProtKB-UniRule"/>
</dbReference>
<evidence type="ECO:0000256" key="8">
    <source>
        <dbReference type="SAM" id="Coils"/>
    </source>
</evidence>
<dbReference type="GO" id="GO:0045910">
    <property type="term" value="P:negative regulation of DNA recombination"/>
    <property type="evidence" value="ECO:0007669"/>
    <property type="project" value="InterPro"/>
</dbReference>
<dbReference type="PROSITE" id="PS50828">
    <property type="entry name" value="SMR"/>
    <property type="match status" value="1"/>
</dbReference>
<dbReference type="SUPFAM" id="SSF48334">
    <property type="entry name" value="DNA repair protein MutS, domain III"/>
    <property type="match status" value="1"/>
</dbReference>
<dbReference type="GO" id="GO:0043023">
    <property type="term" value="F:ribosomal large subunit binding"/>
    <property type="evidence" value="ECO:0007669"/>
    <property type="project" value="UniProtKB-UniRule"/>
</dbReference>
<keyword evidence="1 7" id="KW-0699">rRNA-binding</keyword>
<feature type="binding site" evidence="7">
    <location>
        <begin position="343"/>
        <end position="350"/>
    </location>
    <ligand>
        <name>ATP</name>
        <dbReference type="ChEBI" id="CHEBI:30616"/>
    </ligand>
</feature>
<evidence type="ECO:0000256" key="1">
    <source>
        <dbReference type="ARBA" id="ARBA00022730"/>
    </source>
</evidence>
<dbReference type="Gene3D" id="3.40.50.300">
    <property type="entry name" value="P-loop containing nucleotide triphosphate hydrolases"/>
    <property type="match status" value="1"/>
</dbReference>
<dbReference type="GO" id="GO:0140664">
    <property type="term" value="F:ATP-dependent DNA damage sensor activity"/>
    <property type="evidence" value="ECO:0007669"/>
    <property type="project" value="InterPro"/>
</dbReference>
<dbReference type="SMART" id="SM00463">
    <property type="entry name" value="SMR"/>
    <property type="match status" value="1"/>
</dbReference>
<dbReference type="EMBL" id="PRDK01000009">
    <property type="protein sequence ID" value="MBE8715063.1"/>
    <property type="molecule type" value="Genomic_DNA"/>
</dbReference>
<proteinExistence type="inferred from homology"/>
<dbReference type="SUPFAM" id="SSF52540">
    <property type="entry name" value="P-loop containing nucleoside triphosphate hydrolases"/>
    <property type="match status" value="1"/>
</dbReference>
<evidence type="ECO:0000256" key="2">
    <source>
        <dbReference type="ARBA" id="ARBA00022741"/>
    </source>
</evidence>
<keyword evidence="11" id="KW-1185">Reference proteome</keyword>
<evidence type="ECO:0000256" key="4">
    <source>
        <dbReference type="ARBA" id="ARBA00022840"/>
    </source>
</evidence>
<evidence type="ECO:0000313" key="10">
    <source>
        <dbReference type="EMBL" id="MBE8715063.1"/>
    </source>
</evidence>
<dbReference type="GO" id="GO:0030983">
    <property type="term" value="F:mismatched DNA binding"/>
    <property type="evidence" value="ECO:0007669"/>
    <property type="project" value="InterPro"/>
</dbReference>
<name>A0A928YTD2_9SPHI</name>
<feature type="domain" description="Smr" evidence="9">
    <location>
        <begin position="720"/>
        <end position="795"/>
    </location>
</feature>
<dbReference type="EC" id="3.1.-.-" evidence="7"/>
<dbReference type="InterPro" id="IPR036187">
    <property type="entry name" value="DNA_mismatch_repair_MutS_sf"/>
</dbReference>
<dbReference type="HAMAP" id="MF_00092">
    <property type="entry name" value="MutS2"/>
    <property type="match status" value="1"/>
</dbReference>
<keyword evidence="7" id="KW-0540">Nuclease</keyword>
<dbReference type="InterPro" id="IPR007696">
    <property type="entry name" value="DNA_mismatch_repair_MutS_core"/>
</dbReference>
<comment type="similarity">
    <text evidence="7">Belongs to the DNA mismatch repair MutS family. MutS2 subfamily.</text>
</comment>
<dbReference type="InterPro" id="IPR045076">
    <property type="entry name" value="MutS"/>
</dbReference>
<feature type="coiled-coil region" evidence="8">
    <location>
        <begin position="148"/>
        <end position="183"/>
    </location>
</feature>
<dbReference type="GO" id="GO:0019843">
    <property type="term" value="F:rRNA binding"/>
    <property type="evidence" value="ECO:0007669"/>
    <property type="project" value="UniProtKB-UniRule"/>
</dbReference>